<dbReference type="RefSeq" id="WP_386755932.1">
    <property type="nucleotide sequence ID" value="NZ_JBHSNM010000007.1"/>
</dbReference>
<sequence>MKRITCWALLAVLASAPLSAQNVTTVKPMVAPNVGAIQIDYRQQWEKEREKNRQLRDENARLQSQLAEWTRKGGSLVHAYCETPTLSVNSAGARNDCAASGYGCEPVSGLCRTSVRSSDQCAPGFLMDVDHCVPQPR</sequence>
<keyword evidence="2" id="KW-0732">Signal</keyword>
<evidence type="ECO:0000313" key="3">
    <source>
        <dbReference type="EMBL" id="MFC5571328.1"/>
    </source>
</evidence>
<feature type="coiled-coil region" evidence="1">
    <location>
        <begin position="45"/>
        <end position="72"/>
    </location>
</feature>
<protein>
    <submittedName>
        <fullName evidence="3">Uncharacterized protein</fullName>
    </submittedName>
</protein>
<feature type="signal peptide" evidence="2">
    <location>
        <begin position="1"/>
        <end position="20"/>
    </location>
</feature>
<keyword evidence="4" id="KW-1185">Reference proteome</keyword>
<evidence type="ECO:0000313" key="4">
    <source>
        <dbReference type="Proteomes" id="UP001596036"/>
    </source>
</evidence>
<reference evidence="4" key="1">
    <citation type="journal article" date="2019" name="Int. J. Syst. Evol. Microbiol.">
        <title>The Global Catalogue of Microorganisms (GCM) 10K type strain sequencing project: providing services to taxonomists for standard genome sequencing and annotation.</title>
        <authorList>
            <consortium name="The Broad Institute Genomics Platform"/>
            <consortium name="The Broad Institute Genome Sequencing Center for Infectious Disease"/>
            <person name="Wu L."/>
            <person name="Ma J."/>
        </authorList>
    </citation>
    <scope>NUCLEOTIDE SEQUENCE [LARGE SCALE GENOMIC DNA]</scope>
    <source>
        <strain evidence="4">KACC 11407</strain>
    </source>
</reference>
<comment type="caution">
    <text evidence="3">The sequence shown here is derived from an EMBL/GenBank/DDBJ whole genome shotgun (WGS) entry which is preliminary data.</text>
</comment>
<evidence type="ECO:0000256" key="1">
    <source>
        <dbReference type="SAM" id="Coils"/>
    </source>
</evidence>
<accession>A0ABW0SQE3</accession>
<feature type="chain" id="PRO_5047500882" evidence="2">
    <location>
        <begin position="21"/>
        <end position="137"/>
    </location>
</feature>
<proteinExistence type="predicted"/>
<dbReference type="Proteomes" id="UP001596036">
    <property type="component" value="Unassembled WGS sequence"/>
</dbReference>
<gene>
    <name evidence="3" type="ORF">ACFPN1_14785</name>
</gene>
<evidence type="ECO:0000256" key="2">
    <source>
        <dbReference type="SAM" id="SignalP"/>
    </source>
</evidence>
<name>A0ABW0SQE3_9GAMM</name>
<dbReference type="EMBL" id="JBHSNM010000007">
    <property type="protein sequence ID" value="MFC5571328.1"/>
    <property type="molecule type" value="Genomic_DNA"/>
</dbReference>
<organism evidence="3 4">
    <name type="scientific">Lysobacter yangpyeongensis</name>
    <dbReference type="NCBI Taxonomy" id="346182"/>
    <lineage>
        <taxon>Bacteria</taxon>
        <taxon>Pseudomonadati</taxon>
        <taxon>Pseudomonadota</taxon>
        <taxon>Gammaproteobacteria</taxon>
        <taxon>Lysobacterales</taxon>
        <taxon>Lysobacteraceae</taxon>
        <taxon>Lysobacter</taxon>
    </lineage>
</organism>
<keyword evidence="1" id="KW-0175">Coiled coil</keyword>